<protein>
    <submittedName>
        <fullName evidence="1">Uncharacterized protein</fullName>
    </submittedName>
</protein>
<accession>A0ABQ6A575</accession>
<gene>
    <name evidence="1" type="ORF">GCM10010909_14920</name>
</gene>
<evidence type="ECO:0000313" key="1">
    <source>
        <dbReference type="EMBL" id="GLR66812.1"/>
    </source>
</evidence>
<keyword evidence="2" id="KW-1185">Reference proteome</keyword>
<reference evidence="2" key="1">
    <citation type="journal article" date="2019" name="Int. J. Syst. Evol. Microbiol.">
        <title>The Global Catalogue of Microorganisms (GCM) 10K type strain sequencing project: providing services to taxonomists for standard genome sequencing and annotation.</title>
        <authorList>
            <consortium name="The Broad Institute Genomics Platform"/>
            <consortium name="The Broad Institute Genome Sequencing Center for Infectious Disease"/>
            <person name="Wu L."/>
            <person name="Ma J."/>
        </authorList>
    </citation>
    <scope>NUCLEOTIDE SEQUENCE [LARGE SCALE GENOMIC DNA]</scope>
    <source>
        <strain evidence="2">NBRC 112502</strain>
    </source>
</reference>
<proteinExistence type="predicted"/>
<organism evidence="1 2">
    <name type="scientific">Acidocella aquatica</name>
    <dbReference type="NCBI Taxonomy" id="1922313"/>
    <lineage>
        <taxon>Bacteria</taxon>
        <taxon>Pseudomonadati</taxon>
        <taxon>Pseudomonadota</taxon>
        <taxon>Alphaproteobacteria</taxon>
        <taxon>Acetobacterales</taxon>
        <taxon>Acidocellaceae</taxon>
        <taxon>Acidocella</taxon>
    </lineage>
</organism>
<comment type="caution">
    <text evidence="1">The sequence shown here is derived from an EMBL/GenBank/DDBJ whole genome shotgun (WGS) entry which is preliminary data.</text>
</comment>
<sequence length="108" mass="11718">MIGVAFSPDDLAALIAWSEEAEAQRLTSEIAGDGEAVPENLLVTLPGGYQPAFSLWTMSNGAYCLEDWRRLGRFDAEVSSCHPTLEAALYKIETEVAQYGKALPRVAV</sequence>
<dbReference type="EMBL" id="BSOS01000040">
    <property type="protein sequence ID" value="GLR66812.1"/>
    <property type="molecule type" value="Genomic_DNA"/>
</dbReference>
<dbReference type="Proteomes" id="UP001156641">
    <property type="component" value="Unassembled WGS sequence"/>
</dbReference>
<name>A0ABQ6A575_9PROT</name>
<evidence type="ECO:0000313" key="2">
    <source>
        <dbReference type="Proteomes" id="UP001156641"/>
    </source>
</evidence>